<gene>
    <name evidence="1" type="ORF">H4O18_20775</name>
</gene>
<dbReference type="Proteomes" id="UP000618952">
    <property type="component" value="Unassembled WGS sequence"/>
</dbReference>
<organism evidence="1 2">
    <name type="scientific">Arenibacter arenosicollis</name>
    <dbReference type="NCBI Taxonomy" id="2762274"/>
    <lineage>
        <taxon>Bacteria</taxon>
        <taxon>Pseudomonadati</taxon>
        <taxon>Bacteroidota</taxon>
        <taxon>Flavobacteriia</taxon>
        <taxon>Flavobacteriales</taxon>
        <taxon>Flavobacteriaceae</taxon>
        <taxon>Arenibacter</taxon>
    </lineage>
</organism>
<sequence>MKNNTDKPQNKEAFVETVKSEINNHEAKLTTHTSCFIVKTANDWIEEAKSRPIPNMLFDAFWFEKEVCILFADTNVGKSILAVQIADSISRGVGIDGFTLESGPQKVVYFDFELSDKQFEKRYSDNYKDHYSFHPNFLRAEINSDTDKPKGFATFEDYICHAIEQLVLNRSAEVLIIDNITFLRNDNEKAKDALMLMKHLKAIGRKHDLSILVLAHTPKRNPSSPLSKNDLSGSKMLINFCDSSFAIGDSSGLPSYRYIKQIKQRNTEHIYHSGNVVVCNIVNHHNFLCFEFVEYDDEQSHLMTYSLSDVEERNSKVLELKENGLANTVIATQLGVSEGTIRNILKKSGK</sequence>
<dbReference type="InterPro" id="IPR027417">
    <property type="entry name" value="P-loop_NTPase"/>
</dbReference>
<dbReference type="RefSeq" id="WP_187588261.1">
    <property type="nucleotide sequence ID" value="NZ_JACLHY010000035.1"/>
</dbReference>
<comment type="caution">
    <text evidence="1">The sequence shown here is derived from an EMBL/GenBank/DDBJ whole genome shotgun (WGS) entry which is preliminary data.</text>
</comment>
<accession>A0ABR7QTF0</accession>
<dbReference type="Pfam" id="PF13481">
    <property type="entry name" value="AAA_25"/>
    <property type="match status" value="1"/>
</dbReference>
<evidence type="ECO:0000313" key="1">
    <source>
        <dbReference type="EMBL" id="MBC8770441.1"/>
    </source>
</evidence>
<proteinExistence type="predicted"/>
<protein>
    <submittedName>
        <fullName evidence="1">AAA family ATPase</fullName>
    </submittedName>
</protein>
<dbReference type="SUPFAM" id="SSF52540">
    <property type="entry name" value="P-loop containing nucleoside triphosphate hydrolases"/>
    <property type="match status" value="1"/>
</dbReference>
<dbReference type="Gene3D" id="3.40.50.300">
    <property type="entry name" value="P-loop containing nucleotide triphosphate hydrolases"/>
    <property type="match status" value="1"/>
</dbReference>
<dbReference type="EMBL" id="JACLHY010000035">
    <property type="protein sequence ID" value="MBC8770441.1"/>
    <property type="molecule type" value="Genomic_DNA"/>
</dbReference>
<reference evidence="1 2" key="1">
    <citation type="submission" date="2020-08" db="EMBL/GenBank/DDBJ databases">
        <title>Arenibacter gaetbuli sp. nov., isolated from a sand dune.</title>
        <authorList>
            <person name="Park S."/>
            <person name="Yoon J.-H."/>
        </authorList>
    </citation>
    <scope>NUCLEOTIDE SEQUENCE [LARGE SCALE GENOMIC DNA]</scope>
    <source>
        <strain evidence="1 2">BSSL-BM3</strain>
    </source>
</reference>
<evidence type="ECO:0000313" key="2">
    <source>
        <dbReference type="Proteomes" id="UP000618952"/>
    </source>
</evidence>
<name>A0ABR7QTF0_9FLAO</name>
<keyword evidence="2" id="KW-1185">Reference proteome</keyword>